<feature type="transmembrane region" description="Helical" evidence="2">
    <location>
        <begin position="434"/>
        <end position="456"/>
    </location>
</feature>
<dbReference type="PANTHER" id="PTHR45740">
    <property type="entry name" value="POLY [ADP-RIBOSE] POLYMERASE"/>
    <property type="match status" value="1"/>
</dbReference>
<proteinExistence type="predicted"/>
<protein>
    <recommendedName>
        <fullName evidence="1">Poly [ADP-ribose] polymerase</fullName>
        <shortName evidence="1">PARP</shortName>
        <ecNumber evidence="1">2.4.2.-</ecNumber>
    </recommendedName>
</protein>
<dbReference type="RefSeq" id="XP_026271597.1">
    <property type="nucleotide sequence ID" value="XM_026415812.2"/>
</dbReference>
<dbReference type="GO" id="GO:0003950">
    <property type="term" value="F:NAD+ poly-ADP-ribosyltransferase activity"/>
    <property type="evidence" value="ECO:0007669"/>
    <property type="project" value="UniProtKB-UniRule"/>
</dbReference>
<dbReference type="EC" id="2.4.2.-" evidence="1"/>
<evidence type="ECO:0000313" key="4">
    <source>
        <dbReference type="Proteomes" id="UP000504606"/>
    </source>
</evidence>
<evidence type="ECO:0000259" key="3">
    <source>
        <dbReference type="PROSITE" id="PS51059"/>
    </source>
</evidence>
<feature type="domain" description="PARP catalytic" evidence="3">
    <location>
        <begin position="1"/>
        <end position="212"/>
    </location>
</feature>
<dbReference type="InterPro" id="IPR012317">
    <property type="entry name" value="Poly(ADP-ribose)pol_cat_dom"/>
</dbReference>
<evidence type="ECO:0000313" key="5">
    <source>
        <dbReference type="RefSeq" id="XP_026271597.1"/>
    </source>
</evidence>
<dbReference type="GO" id="GO:0005634">
    <property type="term" value="C:nucleus"/>
    <property type="evidence" value="ECO:0007669"/>
    <property type="project" value="TreeGrafter"/>
</dbReference>
<evidence type="ECO:0000256" key="1">
    <source>
        <dbReference type="RuleBase" id="RU362114"/>
    </source>
</evidence>
<dbReference type="PROSITE" id="PS51059">
    <property type="entry name" value="PARP_CATALYTIC"/>
    <property type="match status" value="1"/>
</dbReference>
<keyword evidence="2" id="KW-1133">Transmembrane helix</keyword>
<keyword evidence="4" id="KW-1185">Reference proteome</keyword>
<dbReference type="GeneID" id="113201855"/>
<dbReference type="AlphaFoldDB" id="A0A6J1RRN3"/>
<dbReference type="PANTHER" id="PTHR45740:SF2">
    <property type="entry name" value="POLY [ADP-RIBOSE] POLYMERASE"/>
    <property type="match status" value="1"/>
</dbReference>
<keyword evidence="2" id="KW-0472">Membrane</keyword>
<name>A0A6J1RRN3_FRAOC</name>
<dbReference type="Proteomes" id="UP000504606">
    <property type="component" value="Unplaced"/>
</dbReference>
<sequence>MTHIELNTLTPDGIEYLEVQEFFHRKGASSKNFELKIVAIHEVTNPKLFKRFQINQARYKNIHGHVQLLRLFHGTKRVNIPSILKDNLEVCRHGLNCGDRFGPGVSFSAIPYYSSHYCDKFEQVKQMLLCWVLVSNIIEIPENMPFDEPPFIPGHYPLQYDTTAKNKETMDVIVKFRDHTFYPAYVIDFQKVPRGHIAKPLTFDYMKSALFLYPEINLYPSFSITKLSISDPDYRDISRLFHRRGATNLSETLELKIVAIYEVTNHRLHKRFEINRSLYRNKYGSVMEHDLFHGTKRKNVVSILKNNLQVRSLETGLGVSFSRRPYISSLFCDELETVKQMLLCNVLVSNIITVQRDCLFDPPPFIEGGYPLRYDTTAHKSTLVKFEDHTFYPEYVISFREVRRRHNHPIMPLEASHHFQRPQEQTFYESAPSVLETICALALIIFIIVFTILVIVQMRSPS</sequence>
<gene>
    <name evidence="5" type="primary">LOC113201855</name>
</gene>
<dbReference type="GO" id="GO:1990404">
    <property type="term" value="F:NAD+-protein mono-ADP-ribosyltransferase activity"/>
    <property type="evidence" value="ECO:0007669"/>
    <property type="project" value="TreeGrafter"/>
</dbReference>
<keyword evidence="1" id="KW-0808">Transferase</keyword>
<dbReference type="KEGG" id="foc:113201855"/>
<dbReference type="OrthoDB" id="6133115at2759"/>
<organism evidence="4 5">
    <name type="scientific">Frankliniella occidentalis</name>
    <name type="common">Western flower thrips</name>
    <name type="synonym">Euthrips occidentalis</name>
    <dbReference type="NCBI Taxonomy" id="133901"/>
    <lineage>
        <taxon>Eukaryota</taxon>
        <taxon>Metazoa</taxon>
        <taxon>Ecdysozoa</taxon>
        <taxon>Arthropoda</taxon>
        <taxon>Hexapoda</taxon>
        <taxon>Insecta</taxon>
        <taxon>Pterygota</taxon>
        <taxon>Neoptera</taxon>
        <taxon>Paraneoptera</taxon>
        <taxon>Thysanoptera</taxon>
        <taxon>Terebrantia</taxon>
        <taxon>Thripoidea</taxon>
        <taxon>Thripidae</taxon>
        <taxon>Frankliniella</taxon>
    </lineage>
</organism>
<keyword evidence="1" id="KW-0520">NAD</keyword>
<keyword evidence="2" id="KW-0812">Transmembrane</keyword>
<dbReference type="InterPro" id="IPR051712">
    <property type="entry name" value="ARTD-AVP"/>
</dbReference>
<keyword evidence="1" id="KW-0328">Glycosyltransferase</keyword>
<dbReference type="Pfam" id="PF00644">
    <property type="entry name" value="PARP"/>
    <property type="match status" value="2"/>
</dbReference>
<reference evidence="5" key="1">
    <citation type="submission" date="2025-08" db="UniProtKB">
        <authorList>
            <consortium name="RefSeq"/>
        </authorList>
    </citation>
    <scope>IDENTIFICATION</scope>
    <source>
        <tissue evidence="5">Whole organism</tissue>
    </source>
</reference>
<evidence type="ECO:0000256" key="2">
    <source>
        <dbReference type="SAM" id="Phobius"/>
    </source>
</evidence>
<dbReference type="Gene3D" id="3.90.228.10">
    <property type="match status" value="2"/>
</dbReference>
<accession>A0A6J1RRN3</accession>
<dbReference type="SUPFAM" id="SSF56399">
    <property type="entry name" value="ADP-ribosylation"/>
    <property type="match status" value="2"/>
</dbReference>